<evidence type="ECO:0000256" key="9">
    <source>
        <dbReference type="PIRSR" id="PIRSR000089-1"/>
    </source>
</evidence>
<dbReference type="Pfam" id="PF01012">
    <property type="entry name" value="ETF"/>
    <property type="match status" value="1"/>
</dbReference>
<keyword evidence="5" id="KW-0249">Electron transport</keyword>
<dbReference type="Gene3D" id="3.40.50.620">
    <property type="entry name" value="HUPs"/>
    <property type="match status" value="1"/>
</dbReference>
<dbReference type="Gene3D" id="3.40.50.1220">
    <property type="entry name" value="TPP-binding domain"/>
    <property type="match status" value="1"/>
</dbReference>
<keyword evidence="3" id="KW-0285">Flavoprotein</keyword>
<dbReference type="InterPro" id="IPR033947">
    <property type="entry name" value="ETF_alpha_N"/>
</dbReference>
<evidence type="ECO:0000256" key="8">
    <source>
        <dbReference type="ARBA" id="ARBA00079299"/>
    </source>
</evidence>
<dbReference type="CDD" id="cd01715">
    <property type="entry name" value="ETF_alpha"/>
    <property type="match status" value="1"/>
</dbReference>
<comment type="function">
    <text evidence="6">The electron transfer flavoprotein serves as a specific electron acceptor for other dehydrogenases. It transfers the electrons to the main respiratory chain via ETF-ubiquinone oxidoreductase (ETF dehydrogenase).</text>
</comment>
<dbReference type="SUPFAM" id="SSF52467">
    <property type="entry name" value="DHS-like NAD/FAD-binding domain"/>
    <property type="match status" value="1"/>
</dbReference>
<comment type="caution">
    <text evidence="11">The sequence shown here is derived from an EMBL/GenBank/DDBJ whole genome shotgun (WGS) entry which is preliminary data.</text>
</comment>
<evidence type="ECO:0000256" key="6">
    <source>
        <dbReference type="ARBA" id="ARBA00025649"/>
    </source>
</evidence>
<dbReference type="InterPro" id="IPR014731">
    <property type="entry name" value="ETF_asu_C"/>
</dbReference>
<reference evidence="11 12" key="1">
    <citation type="submission" date="2016-03" db="EMBL/GenBank/DDBJ databases">
        <authorList>
            <person name="Ploux O."/>
        </authorList>
    </citation>
    <scope>NUCLEOTIDE SEQUENCE [LARGE SCALE GENOMIC DNA]</scope>
    <source>
        <strain evidence="11 12">R0</strain>
    </source>
</reference>
<feature type="binding site" evidence="9">
    <location>
        <position position="209"/>
    </location>
    <ligand>
        <name>FAD</name>
        <dbReference type="ChEBI" id="CHEBI:57692"/>
    </ligand>
</feature>
<feature type="binding site" evidence="9">
    <location>
        <begin position="234"/>
        <end position="235"/>
    </location>
    <ligand>
        <name>FAD</name>
        <dbReference type="ChEBI" id="CHEBI:57692"/>
    </ligand>
</feature>
<evidence type="ECO:0000256" key="4">
    <source>
        <dbReference type="ARBA" id="ARBA00022827"/>
    </source>
</evidence>
<evidence type="ECO:0000256" key="1">
    <source>
        <dbReference type="ARBA" id="ARBA00005817"/>
    </source>
</evidence>
<name>A0A150WQH1_BDEBC</name>
<dbReference type="GO" id="GO:0009055">
    <property type="term" value="F:electron transfer activity"/>
    <property type="evidence" value="ECO:0007669"/>
    <property type="project" value="InterPro"/>
</dbReference>
<keyword evidence="2" id="KW-0813">Transport</keyword>
<dbReference type="GO" id="GO:0050660">
    <property type="term" value="F:flavin adenine dinucleotide binding"/>
    <property type="evidence" value="ECO:0007669"/>
    <property type="project" value="InterPro"/>
</dbReference>
<dbReference type="InterPro" id="IPR014730">
    <property type="entry name" value="ETF_a/b_N"/>
</dbReference>
<feature type="binding site" evidence="9">
    <location>
        <begin position="248"/>
        <end position="252"/>
    </location>
    <ligand>
        <name>FAD</name>
        <dbReference type="ChEBI" id="CHEBI:57692"/>
    </ligand>
</feature>
<dbReference type="RefSeq" id="WP_061834310.1">
    <property type="nucleotide sequence ID" value="NZ_LUKE01000001.1"/>
</dbReference>
<evidence type="ECO:0000256" key="2">
    <source>
        <dbReference type="ARBA" id="ARBA00022448"/>
    </source>
</evidence>
<feature type="binding site" evidence="9">
    <location>
        <position position="286"/>
    </location>
    <ligand>
        <name>FAD</name>
        <dbReference type="ChEBI" id="CHEBI:57692"/>
    </ligand>
</feature>
<dbReference type="PIRSF" id="PIRSF000089">
    <property type="entry name" value="Electra_flavoP_a"/>
    <property type="match status" value="1"/>
</dbReference>
<dbReference type="SMART" id="SM00893">
    <property type="entry name" value="ETF"/>
    <property type="match status" value="1"/>
</dbReference>
<proteinExistence type="inferred from homology"/>
<dbReference type="EMBL" id="LUKE01000001">
    <property type="protein sequence ID" value="KYG66731.1"/>
    <property type="molecule type" value="Genomic_DNA"/>
</dbReference>
<keyword evidence="4 9" id="KW-0274">FAD</keyword>
<dbReference type="GO" id="GO:0033539">
    <property type="term" value="P:fatty acid beta-oxidation using acyl-CoA dehydrogenase"/>
    <property type="evidence" value="ECO:0007669"/>
    <property type="project" value="TreeGrafter"/>
</dbReference>
<gene>
    <name evidence="11" type="ORF">AZI86_06720</name>
</gene>
<organism evidence="11 12">
    <name type="scientific">Bdellovibrio bacteriovorus</name>
    <dbReference type="NCBI Taxonomy" id="959"/>
    <lineage>
        <taxon>Bacteria</taxon>
        <taxon>Pseudomonadati</taxon>
        <taxon>Bdellovibrionota</taxon>
        <taxon>Bdellovibrionia</taxon>
        <taxon>Bdellovibrionales</taxon>
        <taxon>Pseudobdellovibrionaceae</taxon>
        <taxon>Bdellovibrio</taxon>
    </lineage>
</organism>
<evidence type="ECO:0000259" key="10">
    <source>
        <dbReference type="SMART" id="SM00893"/>
    </source>
</evidence>
<evidence type="ECO:0000256" key="7">
    <source>
        <dbReference type="ARBA" id="ARBA00068674"/>
    </source>
</evidence>
<feature type="domain" description="Electron transfer flavoprotein alpha/beta-subunit N-terminal" evidence="10">
    <location>
        <begin position="4"/>
        <end position="193"/>
    </location>
</feature>
<feature type="binding site" evidence="9">
    <location>
        <begin position="265"/>
        <end position="272"/>
    </location>
    <ligand>
        <name>FAD</name>
        <dbReference type="ChEBI" id="CHEBI:57692"/>
    </ligand>
</feature>
<dbReference type="PANTHER" id="PTHR43153">
    <property type="entry name" value="ELECTRON TRANSFER FLAVOPROTEIN ALPHA"/>
    <property type="match status" value="1"/>
</dbReference>
<comment type="cofactor">
    <cofactor evidence="9">
        <name>FAD</name>
        <dbReference type="ChEBI" id="CHEBI:57692"/>
    </cofactor>
    <text evidence="9">Binds 1 FAD per dimer.</text>
</comment>
<evidence type="ECO:0000313" key="11">
    <source>
        <dbReference type="EMBL" id="KYG66731.1"/>
    </source>
</evidence>
<dbReference type="OrthoDB" id="5289382at2"/>
<dbReference type="FunFam" id="3.40.50.1220:FF:000001">
    <property type="entry name" value="Electron transfer flavoprotein, alpha subunit"/>
    <property type="match status" value="1"/>
</dbReference>
<protein>
    <recommendedName>
        <fullName evidence="7">Electron transfer flavoprotein subunit alpha</fullName>
    </recommendedName>
    <alternativeName>
        <fullName evidence="8">Electron transfer flavoprotein large subunit</fullName>
    </alternativeName>
</protein>
<sequence>MGTVLVFAEQTNGKLKRSSIELLQAAAKSGNKVVAAVFGSHAGDVTAAAGQNGAAEVYTVKDGALDQYNPELFTANMVSVIENVKPSILLASASSTGKDLFPRVAARLGAGIASDCTELNISGDNVVATKPLYSGKCFAKTSFENCSLKIVLMRANQLPVAPADAGKSATVTDHAAAKPDLKTLIKEIVKGTSEKLDLTEANVIVSGGRGLKEAANFKVLNDLADVLGATVGASRAVVDAGWVSHGMQVGQTGKTVAPSLYIAVGISGAIQHLAGMSGSKVIVAINNDANAPIFQKATYGIVGDALEIVPKLTEEFKKALHH</sequence>
<dbReference type="SUPFAM" id="SSF52402">
    <property type="entry name" value="Adenine nucleotide alpha hydrolases-like"/>
    <property type="match status" value="1"/>
</dbReference>
<comment type="similarity">
    <text evidence="1">Belongs to the ETF alpha-subunit/FixB family.</text>
</comment>
<dbReference type="InterPro" id="IPR029035">
    <property type="entry name" value="DHS-like_NAD/FAD-binding_dom"/>
</dbReference>
<accession>A0A150WQH1</accession>
<dbReference type="Proteomes" id="UP000075320">
    <property type="component" value="Unassembled WGS sequence"/>
</dbReference>
<keyword evidence="12" id="KW-1185">Reference proteome</keyword>
<dbReference type="InterPro" id="IPR001308">
    <property type="entry name" value="ETF_a/FixB"/>
</dbReference>
<dbReference type="PANTHER" id="PTHR43153:SF1">
    <property type="entry name" value="ELECTRON TRANSFER FLAVOPROTEIN SUBUNIT ALPHA, MITOCHONDRIAL"/>
    <property type="match status" value="1"/>
</dbReference>
<evidence type="ECO:0000313" key="12">
    <source>
        <dbReference type="Proteomes" id="UP000075320"/>
    </source>
</evidence>
<dbReference type="PROSITE" id="PS00696">
    <property type="entry name" value="ETF_ALPHA"/>
    <property type="match status" value="1"/>
</dbReference>
<dbReference type="AlphaFoldDB" id="A0A150WQH1"/>
<dbReference type="Pfam" id="PF00766">
    <property type="entry name" value="ETF_alpha"/>
    <property type="match status" value="1"/>
</dbReference>
<evidence type="ECO:0000256" key="3">
    <source>
        <dbReference type="ARBA" id="ARBA00022630"/>
    </source>
</evidence>
<evidence type="ECO:0000256" key="5">
    <source>
        <dbReference type="ARBA" id="ARBA00022982"/>
    </source>
</evidence>
<dbReference type="InterPro" id="IPR014729">
    <property type="entry name" value="Rossmann-like_a/b/a_fold"/>
</dbReference>
<dbReference type="InterPro" id="IPR018206">
    <property type="entry name" value="ETF_asu_C_CS"/>
</dbReference>